<sequence>MTEYVYTVYSGMYGSFGCDGVFSTEEEAREHIRKNRLKLSVTNLAQSPGGMRTVRDQDAYIEETPRFVDRLEGGPQYCRRIEVPAVDEKGE</sequence>
<proteinExistence type="predicted"/>
<reference evidence="1" key="1">
    <citation type="journal article" date="2014" name="Front. Microbiol.">
        <title>High frequency of phylogenetically diverse reductive dehalogenase-homologous genes in deep subseafloor sedimentary metagenomes.</title>
        <authorList>
            <person name="Kawai M."/>
            <person name="Futagami T."/>
            <person name="Toyoda A."/>
            <person name="Takaki Y."/>
            <person name="Nishi S."/>
            <person name="Hori S."/>
            <person name="Arai W."/>
            <person name="Tsubouchi T."/>
            <person name="Morono Y."/>
            <person name="Uchiyama I."/>
            <person name="Ito T."/>
            <person name="Fujiyama A."/>
            <person name="Inagaki F."/>
            <person name="Takami H."/>
        </authorList>
    </citation>
    <scope>NUCLEOTIDE SEQUENCE</scope>
    <source>
        <strain evidence="1">Expedition CK06-06</strain>
    </source>
</reference>
<dbReference type="EMBL" id="BARS01003445">
    <property type="protein sequence ID" value="GAF82907.1"/>
    <property type="molecule type" value="Genomic_DNA"/>
</dbReference>
<protein>
    <submittedName>
        <fullName evidence="1">Uncharacterized protein</fullName>
    </submittedName>
</protein>
<gene>
    <name evidence="1" type="ORF">S01H1_06676</name>
</gene>
<organism evidence="1">
    <name type="scientific">marine sediment metagenome</name>
    <dbReference type="NCBI Taxonomy" id="412755"/>
    <lineage>
        <taxon>unclassified sequences</taxon>
        <taxon>metagenomes</taxon>
        <taxon>ecological metagenomes</taxon>
    </lineage>
</organism>
<name>X0T409_9ZZZZ</name>
<evidence type="ECO:0000313" key="1">
    <source>
        <dbReference type="EMBL" id="GAF82907.1"/>
    </source>
</evidence>
<accession>X0T409</accession>
<comment type="caution">
    <text evidence="1">The sequence shown here is derived from an EMBL/GenBank/DDBJ whole genome shotgun (WGS) entry which is preliminary data.</text>
</comment>
<dbReference type="AlphaFoldDB" id="X0T409"/>